<dbReference type="PROSITE" id="PS50943">
    <property type="entry name" value="HTH_CROC1"/>
    <property type="match status" value="1"/>
</dbReference>
<dbReference type="InterPro" id="IPR010982">
    <property type="entry name" value="Lambda_DNA-bd_dom_sf"/>
</dbReference>
<gene>
    <name evidence="2" type="ORF">ASU35_15530</name>
</gene>
<protein>
    <recommendedName>
        <fullName evidence="1">HTH cro/C1-type domain-containing protein</fullName>
    </recommendedName>
</protein>
<name>A0A0V8QAV4_9FIRM</name>
<reference evidence="2 3" key="1">
    <citation type="submission" date="2015-11" db="EMBL/GenBank/DDBJ databases">
        <title>Butyribacter intestini gen. nov., sp. nov., a butyric acid-producing bacterium of the family Lachnospiraceae isolated from the human faeces.</title>
        <authorList>
            <person name="Zou Y."/>
            <person name="Xue W."/>
            <person name="Luo G."/>
            <person name="Lv M."/>
        </authorList>
    </citation>
    <scope>NUCLEOTIDE SEQUENCE [LARGE SCALE GENOMIC DNA]</scope>
    <source>
        <strain evidence="2 3">ACET-33324</strain>
    </source>
</reference>
<dbReference type="OrthoDB" id="1855220at2"/>
<feature type="domain" description="HTH cro/C1-type" evidence="1">
    <location>
        <begin position="303"/>
        <end position="356"/>
    </location>
</feature>
<dbReference type="Gene3D" id="1.25.40.10">
    <property type="entry name" value="Tetratricopeptide repeat domain"/>
    <property type="match status" value="2"/>
</dbReference>
<dbReference type="Proteomes" id="UP000054874">
    <property type="component" value="Unassembled WGS sequence"/>
</dbReference>
<sequence>MTRGIGVALEQERVQAGLSLKALCQGICSHGELNRLKNGGREPDKFLLDRLWARLGKGMEKLEVMLSDTDYAMYELRNLMRQSMEEEHFEELEWYLDFYESLEEGKKPLQQQYLCEIRAIRAFLEGKEDIAAKELEKAIFCTMSDFRKENIFCYALSVEELRLLFLYLKTTKEVETSVKVVFYRQILAFLTKEYIEKEEKARLYPQVVLELSRLTGEKARIEKDVRYALELLREEGRFFHLIETLSLLLELLKEKKEESKEKEFLEKTLYYLKRLCEEYGIAETQPFWVDFSERELYLDYELLQKSRKARGISQEELSQEICSQEALSRIETSKSKARAKTFRQLAERLGKRGERCGACIDAEDYEILKLERMEGRCISYCRYQEAEEIFERIQEYGLKDTRENRQYLLLERAIFKRTKKEISYSDSLALLQEAHVLNNMAIAYYRIGEKEKAIS</sequence>
<organism evidence="2 3">
    <name type="scientific">Acetivibrio ethanolgignens</name>
    <dbReference type="NCBI Taxonomy" id="290052"/>
    <lineage>
        <taxon>Bacteria</taxon>
        <taxon>Bacillati</taxon>
        <taxon>Bacillota</taxon>
        <taxon>Clostridia</taxon>
        <taxon>Eubacteriales</taxon>
        <taxon>Oscillospiraceae</taxon>
        <taxon>Acetivibrio</taxon>
    </lineage>
</organism>
<evidence type="ECO:0000313" key="2">
    <source>
        <dbReference type="EMBL" id="KSV57698.1"/>
    </source>
</evidence>
<dbReference type="GO" id="GO:0003677">
    <property type="term" value="F:DNA binding"/>
    <property type="evidence" value="ECO:0007669"/>
    <property type="project" value="InterPro"/>
</dbReference>
<dbReference type="SMART" id="SM00530">
    <property type="entry name" value="HTH_XRE"/>
    <property type="match status" value="2"/>
</dbReference>
<proteinExistence type="predicted"/>
<dbReference type="EMBL" id="LNAM01000205">
    <property type="protein sequence ID" value="KSV57698.1"/>
    <property type="molecule type" value="Genomic_DNA"/>
</dbReference>
<dbReference type="SUPFAM" id="SSF47413">
    <property type="entry name" value="lambda repressor-like DNA-binding domains"/>
    <property type="match status" value="2"/>
</dbReference>
<comment type="caution">
    <text evidence="2">The sequence shown here is derived from an EMBL/GenBank/DDBJ whole genome shotgun (WGS) entry which is preliminary data.</text>
</comment>
<evidence type="ECO:0000259" key="1">
    <source>
        <dbReference type="PROSITE" id="PS50943"/>
    </source>
</evidence>
<dbReference type="Pfam" id="PF01381">
    <property type="entry name" value="HTH_3"/>
    <property type="match status" value="1"/>
</dbReference>
<dbReference type="AlphaFoldDB" id="A0A0V8QAV4"/>
<dbReference type="STRING" id="290052.ASU35_15530"/>
<dbReference type="InterPro" id="IPR001387">
    <property type="entry name" value="Cro/C1-type_HTH"/>
</dbReference>
<accession>A0A0V8QAV4</accession>
<keyword evidence="3" id="KW-1185">Reference proteome</keyword>
<evidence type="ECO:0000313" key="3">
    <source>
        <dbReference type="Proteomes" id="UP000054874"/>
    </source>
</evidence>
<dbReference type="CDD" id="cd00093">
    <property type="entry name" value="HTH_XRE"/>
    <property type="match status" value="1"/>
</dbReference>
<dbReference type="RefSeq" id="WP_058354055.1">
    <property type="nucleotide sequence ID" value="NZ_CABMMD010000205.1"/>
</dbReference>
<dbReference type="InterPro" id="IPR011990">
    <property type="entry name" value="TPR-like_helical_dom_sf"/>
</dbReference>